<organism evidence="2 3">
    <name type="scientific">Aquitalea palustris</name>
    <dbReference type="NCBI Taxonomy" id="2480983"/>
    <lineage>
        <taxon>Bacteria</taxon>
        <taxon>Pseudomonadati</taxon>
        <taxon>Pseudomonadota</taxon>
        <taxon>Betaproteobacteria</taxon>
        <taxon>Neisseriales</taxon>
        <taxon>Chromobacteriaceae</taxon>
        <taxon>Aquitalea</taxon>
    </lineage>
</organism>
<dbReference type="EMBL" id="RFAR01000036">
    <property type="protein sequence ID" value="RMC98565.1"/>
    <property type="molecule type" value="Genomic_DNA"/>
</dbReference>
<feature type="domain" description="TnsA endonuclease N-terminal" evidence="1">
    <location>
        <begin position="47"/>
        <end position="110"/>
    </location>
</feature>
<protein>
    <submittedName>
        <fullName evidence="2">Transposase</fullName>
    </submittedName>
</protein>
<evidence type="ECO:0000313" key="2">
    <source>
        <dbReference type="EMBL" id="RMC98565.1"/>
    </source>
</evidence>
<name>A0A454JIZ6_9NEIS</name>
<evidence type="ECO:0000259" key="1">
    <source>
        <dbReference type="Pfam" id="PF08722"/>
    </source>
</evidence>
<gene>
    <name evidence="2" type="ORF">EAY64_09255</name>
</gene>
<keyword evidence="3" id="KW-1185">Reference proteome</keyword>
<comment type="caution">
    <text evidence="2">The sequence shown here is derived from an EMBL/GenBank/DDBJ whole genome shotgun (WGS) entry which is preliminary data.</text>
</comment>
<dbReference type="InterPro" id="IPR014833">
    <property type="entry name" value="TnsA_N"/>
</dbReference>
<proteinExistence type="predicted"/>
<accession>A0A454JIZ6</accession>
<evidence type="ECO:0000313" key="3">
    <source>
        <dbReference type="Proteomes" id="UP000274139"/>
    </source>
</evidence>
<sequence>MLIPSIRKIHNHNSDKVIGFSYSHRMNGLIPWESTLERDWLLHLEANPSVKTIQSQPQRFDYCLNGKWHLYTPDFEVHWKDALNRLPTIYEVKPEEISADNEFNEEANAIGFRLSQLGYEFIVVDSKIIRDGNHLKNLNHLKHYADIFVTHRDRQLIADYLLKEGPCTLAWLAIRLNGKYLSLCGLYHLLWEGWLEYDKQKIINPLLKVHLAEEVKNDYSA</sequence>
<reference evidence="2 3" key="1">
    <citation type="submission" date="2018-10" db="EMBL/GenBank/DDBJ databases">
        <title>Draft genome sequence of Aquitalea MWU14-2217 isolated from a wild cranberry bog in Provincetown, Massachusetts.</title>
        <authorList>
            <person name="Ebadzadsahrai G."/>
            <person name="Soby S."/>
        </authorList>
    </citation>
    <scope>NUCLEOTIDE SEQUENCE [LARGE SCALE GENOMIC DNA]</scope>
    <source>
        <strain evidence="2 3">MWU14-2217</strain>
    </source>
</reference>
<dbReference type="OrthoDB" id="509902at2"/>
<dbReference type="Pfam" id="PF08722">
    <property type="entry name" value="Tn7_TnsA-like_N"/>
    <property type="match status" value="1"/>
</dbReference>
<dbReference type="Proteomes" id="UP000274139">
    <property type="component" value="Unassembled WGS sequence"/>
</dbReference>
<dbReference type="AlphaFoldDB" id="A0A454JIZ6"/>